<comment type="caution">
    <text evidence="11">The sequence shown here is derived from an EMBL/GenBank/DDBJ whole genome shotgun (WGS) entry which is preliminary data.</text>
</comment>
<keyword evidence="6 9" id="KW-1133">Transmembrane helix</keyword>
<dbReference type="InterPro" id="IPR025202">
    <property type="entry name" value="PLD-like_dom"/>
</dbReference>
<protein>
    <recommendedName>
        <fullName evidence="8">Cardiolipin synthase</fullName>
        <ecNumber evidence="8">2.7.8.-</ecNumber>
    </recommendedName>
</protein>
<evidence type="ECO:0000256" key="9">
    <source>
        <dbReference type="SAM" id="Phobius"/>
    </source>
</evidence>
<dbReference type="OrthoDB" id="9762009at2"/>
<evidence type="ECO:0000256" key="8">
    <source>
        <dbReference type="NCBIfam" id="TIGR04265"/>
    </source>
</evidence>
<evidence type="ECO:0000256" key="4">
    <source>
        <dbReference type="ARBA" id="ARBA00022692"/>
    </source>
</evidence>
<dbReference type="PROSITE" id="PS50035">
    <property type="entry name" value="PLD"/>
    <property type="match status" value="2"/>
</dbReference>
<dbReference type="Pfam" id="PF13091">
    <property type="entry name" value="PLDc_2"/>
    <property type="match status" value="2"/>
</dbReference>
<feature type="transmembrane region" description="Helical" evidence="9">
    <location>
        <begin position="33"/>
        <end position="55"/>
    </location>
</feature>
<dbReference type="EMBL" id="LVWE01000047">
    <property type="protein sequence ID" value="OAD44576.1"/>
    <property type="molecule type" value="Genomic_DNA"/>
</dbReference>
<name>A0A176TAY3_9FLAO</name>
<dbReference type="SUPFAM" id="SSF56024">
    <property type="entry name" value="Phospholipase D/nuclease"/>
    <property type="match status" value="2"/>
</dbReference>
<dbReference type="InterPro" id="IPR022924">
    <property type="entry name" value="Cardiolipin_synthase"/>
</dbReference>
<dbReference type="CDD" id="cd09110">
    <property type="entry name" value="PLDc_CLS_1"/>
    <property type="match status" value="1"/>
</dbReference>
<evidence type="ECO:0000256" key="5">
    <source>
        <dbReference type="ARBA" id="ARBA00022737"/>
    </source>
</evidence>
<organism evidence="11 12">
    <name type="scientific">Polaribacter atrinae</name>
    <dbReference type="NCBI Taxonomy" id="1333662"/>
    <lineage>
        <taxon>Bacteria</taxon>
        <taxon>Pseudomonadati</taxon>
        <taxon>Bacteroidota</taxon>
        <taxon>Flavobacteriia</taxon>
        <taxon>Flavobacteriales</taxon>
        <taxon>Flavobacteriaceae</taxon>
    </lineage>
</organism>
<evidence type="ECO:0000313" key="12">
    <source>
        <dbReference type="Proteomes" id="UP000076923"/>
    </source>
</evidence>
<comment type="subcellular location">
    <subcellularLocation>
        <location evidence="1">Cell membrane</location>
    </subcellularLocation>
</comment>
<dbReference type="EC" id="2.7.8.-" evidence="8"/>
<keyword evidence="7 9" id="KW-0472">Membrane</keyword>
<feature type="domain" description="PLD phosphodiesterase" evidence="10">
    <location>
        <begin position="212"/>
        <end position="239"/>
    </location>
</feature>
<dbReference type="Proteomes" id="UP000076923">
    <property type="component" value="Unassembled WGS sequence"/>
</dbReference>
<dbReference type="PANTHER" id="PTHR21248:SF22">
    <property type="entry name" value="PHOSPHOLIPASE D"/>
    <property type="match status" value="1"/>
</dbReference>
<dbReference type="CDD" id="cd09112">
    <property type="entry name" value="PLDc_CLS_2"/>
    <property type="match status" value="1"/>
</dbReference>
<evidence type="ECO:0000256" key="6">
    <source>
        <dbReference type="ARBA" id="ARBA00022989"/>
    </source>
</evidence>
<dbReference type="Gene3D" id="3.30.870.10">
    <property type="entry name" value="Endonuclease Chain A"/>
    <property type="match status" value="2"/>
</dbReference>
<dbReference type="GO" id="GO:0005886">
    <property type="term" value="C:plasma membrane"/>
    <property type="evidence" value="ECO:0007669"/>
    <property type="project" value="UniProtKB-SubCell"/>
</dbReference>
<proteinExistence type="predicted"/>
<keyword evidence="3" id="KW-0808">Transferase</keyword>
<dbReference type="AlphaFoldDB" id="A0A176TAY3"/>
<keyword evidence="5" id="KW-0677">Repeat</keyword>
<feature type="transmembrane region" description="Helical" evidence="9">
    <location>
        <begin position="7"/>
        <end position="27"/>
    </location>
</feature>
<dbReference type="NCBIfam" id="TIGR04265">
    <property type="entry name" value="bac_cardiolipin"/>
    <property type="match status" value="1"/>
</dbReference>
<gene>
    <name evidence="11" type="ORF">LPB303_11940</name>
</gene>
<evidence type="ECO:0000256" key="2">
    <source>
        <dbReference type="ARBA" id="ARBA00022475"/>
    </source>
</evidence>
<dbReference type="STRING" id="1333662.LPB303_11940"/>
<dbReference type="InterPro" id="IPR001736">
    <property type="entry name" value="PLipase_D/transphosphatidylase"/>
</dbReference>
<dbReference type="GO" id="GO:0032049">
    <property type="term" value="P:cardiolipin biosynthetic process"/>
    <property type="evidence" value="ECO:0007669"/>
    <property type="project" value="UniProtKB-UniRule"/>
</dbReference>
<keyword evidence="4 9" id="KW-0812">Transmembrane</keyword>
<accession>A0A176TAY3</accession>
<reference evidence="11 12" key="1">
    <citation type="submission" date="2016-02" db="EMBL/GenBank/DDBJ databases">
        <title>Draft genome sequence of Polaribacter atrinae KACC17473.</title>
        <authorList>
            <person name="Shin S.-K."/>
            <person name="Yi H."/>
        </authorList>
    </citation>
    <scope>NUCLEOTIDE SEQUENCE [LARGE SCALE GENOMIC DNA]</scope>
    <source>
        <strain evidence="11 12">KACC 17473</strain>
    </source>
</reference>
<dbReference type="GO" id="GO:0008808">
    <property type="term" value="F:cardiolipin synthase activity"/>
    <property type="evidence" value="ECO:0007669"/>
    <property type="project" value="UniProtKB-UniRule"/>
</dbReference>
<evidence type="ECO:0000259" key="10">
    <source>
        <dbReference type="PROSITE" id="PS50035"/>
    </source>
</evidence>
<evidence type="ECO:0000256" key="3">
    <source>
        <dbReference type="ARBA" id="ARBA00022679"/>
    </source>
</evidence>
<dbReference type="PANTHER" id="PTHR21248">
    <property type="entry name" value="CARDIOLIPIN SYNTHASE"/>
    <property type="match status" value="1"/>
</dbReference>
<evidence type="ECO:0000256" key="1">
    <source>
        <dbReference type="ARBA" id="ARBA00004236"/>
    </source>
</evidence>
<evidence type="ECO:0000313" key="11">
    <source>
        <dbReference type="EMBL" id="OAD44576.1"/>
    </source>
</evidence>
<keyword evidence="2" id="KW-1003">Cell membrane</keyword>
<sequence>MLIYTILISIHLLLFSWAFYNILYFGVKPSKSLSWILITFLFPFLGVFIFILFGINRRKIKYFELKETKKRKKYIQENLKNANNKNAAVLKSNKASKISNLVFNNTNLPLQLNNDVVVLKNGKETFEALYKAIKNATSFIHLQYYIIENGEILNNIITLLEQKRKENVEVRILYDSFGSFQLNKKTKQHLTAIGVEIYPETPFKLGSFIFSLNYRNHRKIAIIDNEIGFTGGVNISDEYITEDTSLGIWQDAHVQISGCAVANLHDTFLKDYYYATDIDLSQKEKYNTVSNTTGSTKIQIVSSGPDYKQPVVMQQYLSLINLAEKSICVLNPYFIPTYAILEAFKIAALSGVKVTLLLPKVTDSNIATYSMYSYFEGLLKAGVDIYLREDFSHSKVIFIDDEITSIGSTNFDCRSFEHNYELNALIFDQQITLDISKEFNERKKLANKIKLEDFLNRSNKQKTLERLARFLSPLL</sequence>
<keyword evidence="12" id="KW-1185">Reference proteome</keyword>
<feature type="domain" description="PLD phosphodiesterase" evidence="10">
    <location>
        <begin position="388"/>
        <end position="415"/>
    </location>
</feature>
<evidence type="ECO:0000256" key="7">
    <source>
        <dbReference type="ARBA" id="ARBA00023136"/>
    </source>
</evidence>
<dbReference type="SMART" id="SM00155">
    <property type="entry name" value="PLDc"/>
    <property type="match status" value="2"/>
</dbReference>